<dbReference type="Proteomes" id="UP000823598">
    <property type="component" value="Unassembled WGS sequence"/>
</dbReference>
<comment type="caution">
    <text evidence="3">The sequence shown here is derived from an EMBL/GenBank/DDBJ whole genome shotgun (WGS) entry which is preliminary data.</text>
</comment>
<keyword evidence="1" id="KW-0732">Signal</keyword>
<feature type="chain" id="PRO_5038341830" description="DUF5723 domain-containing protein" evidence="1">
    <location>
        <begin position="24"/>
        <end position="462"/>
    </location>
</feature>
<gene>
    <name evidence="3" type="ORF">IAB88_00960</name>
</gene>
<dbReference type="Pfam" id="PF18990">
    <property type="entry name" value="DUF5723"/>
    <property type="match status" value="1"/>
</dbReference>
<name>A0A9D9IPP8_9BACT</name>
<dbReference type="EMBL" id="JADIMC010000013">
    <property type="protein sequence ID" value="MBO8475543.1"/>
    <property type="molecule type" value="Genomic_DNA"/>
</dbReference>
<reference evidence="3" key="1">
    <citation type="submission" date="2020-10" db="EMBL/GenBank/DDBJ databases">
        <authorList>
            <person name="Gilroy R."/>
        </authorList>
    </citation>
    <scope>NUCLEOTIDE SEQUENCE</scope>
    <source>
        <strain evidence="3">6919</strain>
    </source>
</reference>
<evidence type="ECO:0000313" key="4">
    <source>
        <dbReference type="Proteomes" id="UP000823598"/>
    </source>
</evidence>
<accession>A0A9D9IPP8</accession>
<evidence type="ECO:0000256" key="1">
    <source>
        <dbReference type="SAM" id="SignalP"/>
    </source>
</evidence>
<sequence>MNNIIKKLAYICTGLAITTSAVAQAPHTSYFMESMPTRHQLNPALTPNYNYVNLPLIPLFSGIQIGLNSNVGMANFLYPRGNELVTGLHSSVSNDEFLGNIHRNNIIEANIKYNLVSFGFAKWGGYNTFDLSARSITNMNMPYELFEFAKVGQINGEATTYNIPDLAISTYNYAELAIGHSHKITERLTVGAKFKFLAGIVHASAEINELNISMSQDKWQIQEKGRIFTTPGIQINYKDNGEIDNIDTGTFGMDGVGIGFDLGATYKLLDNLTLSAALTDIGFISWKGAEAKANPDPFIFDGFHHFGAEDDPVTGESQLDQETDQLEEDLKNLVRFQNNQDSKSTRSLTTTLNIGGEYSILSDKISFGLLSSTRFGLPTVWTELMASANFRPVSWFNATINGSFSNIGQSMGVLLNFNPKGFNFYIGSDYIPFRYSKEGIPLYHAKANITMGISFTFKHREK</sequence>
<dbReference type="Gene3D" id="2.40.160.60">
    <property type="entry name" value="Outer membrane protein transport protein (OMPP1/FadL/TodX)"/>
    <property type="match status" value="1"/>
</dbReference>
<protein>
    <recommendedName>
        <fullName evidence="2">DUF5723 domain-containing protein</fullName>
    </recommendedName>
</protein>
<feature type="signal peptide" evidence="1">
    <location>
        <begin position="1"/>
        <end position="23"/>
    </location>
</feature>
<proteinExistence type="predicted"/>
<reference evidence="3" key="2">
    <citation type="journal article" date="2021" name="PeerJ">
        <title>Extensive microbial diversity within the chicken gut microbiome revealed by metagenomics and culture.</title>
        <authorList>
            <person name="Gilroy R."/>
            <person name="Ravi A."/>
            <person name="Getino M."/>
            <person name="Pursley I."/>
            <person name="Horton D.L."/>
            <person name="Alikhan N.F."/>
            <person name="Baker D."/>
            <person name="Gharbi K."/>
            <person name="Hall N."/>
            <person name="Watson M."/>
            <person name="Adriaenssens E.M."/>
            <person name="Foster-Nyarko E."/>
            <person name="Jarju S."/>
            <person name="Secka A."/>
            <person name="Antonio M."/>
            <person name="Oren A."/>
            <person name="Chaudhuri R.R."/>
            <person name="La Ragione R."/>
            <person name="Hildebrand F."/>
            <person name="Pallen M.J."/>
        </authorList>
    </citation>
    <scope>NUCLEOTIDE SEQUENCE</scope>
    <source>
        <strain evidence="3">6919</strain>
    </source>
</reference>
<feature type="domain" description="DUF5723" evidence="2">
    <location>
        <begin position="43"/>
        <end position="429"/>
    </location>
</feature>
<dbReference type="AlphaFoldDB" id="A0A9D9IPP8"/>
<evidence type="ECO:0000259" key="2">
    <source>
        <dbReference type="Pfam" id="PF18990"/>
    </source>
</evidence>
<organism evidence="3 4">
    <name type="scientific">Candidatus Limisoma faecipullorum</name>
    <dbReference type="NCBI Taxonomy" id="2840854"/>
    <lineage>
        <taxon>Bacteria</taxon>
        <taxon>Pseudomonadati</taxon>
        <taxon>Bacteroidota</taxon>
        <taxon>Bacteroidia</taxon>
        <taxon>Bacteroidales</taxon>
        <taxon>Candidatus Limisoma</taxon>
    </lineage>
</organism>
<evidence type="ECO:0000313" key="3">
    <source>
        <dbReference type="EMBL" id="MBO8475543.1"/>
    </source>
</evidence>
<dbReference type="InterPro" id="IPR043781">
    <property type="entry name" value="DUF5723"/>
</dbReference>